<name>A0AAE1AZS2_9GAST</name>
<comment type="caution">
    <text evidence="1">The sequence shown here is derived from an EMBL/GenBank/DDBJ whole genome shotgun (WGS) entry which is preliminary data.</text>
</comment>
<reference evidence="1" key="1">
    <citation type="journal article" date="2023" name="G3 (Bethesda)">
        <title>A reference genome for the long-term kleptoplast-retaining sea slug Elysia crispata morphotype clarki.</title>
        <authorList>
            <person name="Eastman K.E."/>
            <person name="Pendleton A.L."/>
            <person name="Shaikh M.A."/>
            <person name="Suttiyut T."/>
            <person name="Ogas R."/>
            <person name="Tomko P."/>
            <person name="Gavelis G."/>
            <person name="Widhalm J.R."/>
            <person name="Wisecaver J.H."/>
        </authorList>
    </citation>
    <scope>NUCLEOTIDE SEQUENCE</scope>
    <source>
        <strain evidence="1">ECLA1</strain>
    </source>
</reference>
<gene>
    <name evidence="1" type="ORF">RRG08_060452</name>
</gene>
<dbReference type="Proteomes" id="UP001283361">
    <property type="component" value="Unassembled WGS sequence"/>
</dbReference>
<accession>A0AAE1AZS2</accession>
<evidence type="ECO:0000313" key="1">
    <source>
        <dbReference type="EMBL" id="KAK3797108.1"/>
    </source>
</evidence>
<dbReference type="AlphaFoldDB" id="A0AAE1AZS2"/>
<dbReference type="PANTHER" id="PTHR47331">
    <property type="entry name" value="PHD-TYPE DOMAIN-CONTAINING PROTEIN"/>
    <property type="match status" value="1"/>
</dbReference>
<keyword evidence="2" id="KW-1185">Reference proteome</keyword>
<evidence type="ECO:0000313" key="2">
    <source>
        <dbReference type="Proteomes" id="UP001283361"/>
    </source>
</evidence>
<sequence>MDNKALAIKRADNLKNRLGKNPSLESGYDAVLQDLEEKGIVYEVPVEELTSECPVFHPPHRPVVREASTRTKIRPVFDAPVKGLNGVAFDDGMEAGPNLIPSLIERMLSFGILEWLGNTKNMYANGWLSGADTEEDIENMITLATEIMNKGGFPLSKWGSNSVPVPQADVI</sequence>
<protein>
    <submittedName>
        <fullName evidence="1">Uncharacterized protein</fullName>
    </submittedName>
</protein>
<proteinExistence type="predicted"/>
<organism evidence="1 2">
    <name type="scientific">Elysia crispata</name>
    <name type="common">lettuce slug</name>
    <dbReference type="NCBI Taxonomy" id="231223"/>
    <lineage>
        <taxon>Eukaryota</taxon>
        <taxon>Metazoa</taxon>
        <taxon>Spiralia</taxon>
        <taxon>Lophotrochozoa</taxon>
        <taxon>Mollusca</taxon>
        <taxon>Gastropoda</taxon>
        <taxon>Heterobranchia</taxon>
        <taxon>Euthyneura</taxon>
        <taxon>Panpulmonata</taxon>
        <taxon>Sacoglossa</taxon>
        <taxon>Placobranchoidea</taxon>
        <taxon>Plakobranchidae</taxon>
        <taxon>Elysia</taxon>
    </lineage>
</organism>
<dbReference type="EMBL" id="JAWDGP010000802">
    <property type="protein sequence ID" value="KAK3797108.1"/>
    <property type="molecule type" value="Genomic_DNA"/>
</dbReference>